<evidence type="ECO:0000313" key="2">
    <source>
        <dbReference type="Proteomes" id="UP000663879"/>
    </source>
</evidence>
<evidence type="ECO:0000313" key="1">
    <source>
        <dbReference type="EMBL" id="CAF1144927.1"/>
    </source>
</evidence>
<organism evidence="1 2">
    <name type="scientific">Brachionus calyciflorus</name>
    <dbReference type="NCBI Taxonomy" id="104777"/>
    <lineage>
        <taxon>Eukaryota</taxon>
        <taxon>Metazoa</taxon>
        <taxon>Spiralia</taxon>
        <taxon>Gnathifera</taxon>
        <taxon>Rotifera</taxon>
        <taxon>Eurotatoria</taxon>
        <taxon>Monogononta</taxon>
        <taxon>Pseudotrocha</taxon>
        <taxon>Ploima</taxon>
        <taxon>Brachionidae</taxon>
        <taxon>Brachionus</taxon>
    </lineage>
</organism>
<gene>
    <name evidence="1" type="ORF">OXX778_LOCUS23057</name>
</gene>
<reference evidence="1" key="1">
    <citation type="submission" date="2021-02" db="EMBL/GenBank/DDBJ databases">
        <authorList>
            <person name="Nowell W R."/>
        </authorList>
    </citation>
    <scope>NUCLEOTIDE SEQUENCE</scope>
    <source>
        <strain evidence="1">Ploen Becks lab</strain>
    </source>
</reference>
<accession>A0A814S8W7</accession>
<dbReference type="Proteomes" id="UP000663879">
    <property type="component" value="Unassembled WGS sequence"/>
</dbReference>
<dbReference type="EMBL" id="CAJNOC010010992">
    <property type="protein sequence ID" value="CAF1144927.1"/>
    <property type="molecule type" value="Genomic_DNA"/>
</dbReference>
<comment type="caution">
    <text evidence="1">The sequence shown here is derived from an EMBL/GenBank/DDBJ whole genome shotgun (WGS) entry which is preliminary data.</text>
</comment>
<proteinExistence type="predicted"/>
<dbReference type="AlphaFoldDB" id="A0A814S8W7"/>
<name>A0A814S8W7_9BILA</name>
<feature type="non-terminal residue" evidence="1">
    <location>
        <position position="1"/>
    </location>
</feature>
<sequence>STFIANSCIAYFADQKCICPVNQFWTGTVCTSKYGEGVPCDAHCKCLSNNCIQDWYYNYYGSWQYYYHCPITNGIGVPCNNDDCKCLSNNCILGWYSGYYGSSQYYDHCS</sequence>
<protein>
    <submittedName>
        <fullName evidence="1">Uncharacterized protein</fullName>
    </submittedName>
</protein>
<keyword evidence="2" id="KW-1185">Reference proteome</keyword>